<dbReference type="Proteomes" id="UP000680045">
    <property type="component" value="Unassembled WGS sequence"/>
</dbReference>
<dbReference type="Pfam" id="PF07969">
    <property type="entry name" value="Amidohydro_3"/>
    <property type="match status" value="1"/>
</dbReference>
<evidence type="ECO:0000313" key="2">
    <source>
        <dbReference type="EMBL" id="MBR8644430.1"/>
    </source>
</evidence>
<accession>A0A941J6C9</accession>
<evidence type="ECO:0000259" key="1">
    <source>
        <dbReference type="Pfam" id="PF07969"/>
    </source>
</evidence>
<evidence type="ECO:0000313" key="3">
    <source>
        <dbReference type="Proteomes" id="UP000680045"/>
    </source>
</evidence>
<dbReference type="AlphaFoldDB" id="A0A941J6C9"/>
<dbReference type="Gene3D" id="3.20.20.140">
    <property type="entry name" value="Metal-dependent hydrolases"/>
    <property type="match status" value="1"/>
</dbReference>
<proteinExistence type="predicted"/>
<dbReference type="InterPro" id="IPR032466">
    <property type="entry name" value="Metal_Hydrolase"/>
</dbReference>
<dbReference type="InterPro" id="IPR013108">
    <property type="entry name" value="Amidohydro_3"/>
</dbReference>
<dbReference type="SUPFAM" id="SSF51556">
    <property type="entry name" value="Metallo-dependent hydrolases"/>
    <property type="match status" value="1"/>
</dbReference>
<comment type="caution">
    <text evidence="2">The sequence shown here is derived from an EMBL/GenBank/DDBJ whole genome shotgun (WGS) entry which is preliminary data.</text>
</comment>
<reference evidence="2" key="1">
    <citation type="submission" date="2021-04" db="EMBL/GenBank/DDBJ databases">
        <title>Whole genome sequencing of Enterococci isolates from hospitalized patients.</title>
        <authorList>
            <person name="Ogoti B.M."/>
            <person name="Onyambu F.G."/>
        </authorList>
    </citation>
    <scope>NUCLEOTIDE SEQUENCE</scope>
    <source>
        <strain evidence="2">242</strain>
    </source>
</reference>
<organism evidence="2 3">
    <name type="scientific">Peribacillus frigoritolerans</name>
    <dbReference type="NCBI Taxonomy" id="450367"/>
    <lineage>
        <taxon>Bacteria</taxon>
        <taxon>Bacillati</taxon>
        <taxon>Bacillota</taxon>
        <taxon>Bacilli</taxon>
        <taxon>Bacillales</taxon>
        <taxon>Bacillaceae</taxon>
        <taxon>Peribacillus</taxon>
    </lineage>
</organism>
<feature type="domain" description="Amidohydrolase 3" evidence="1">
    <location>
        <begin position="6"/>
        <end position="223"/>
    </location>
</feature>
<dbReference type="PANTHER" id="PTHR22642">
    <property type="entry name" value="IMIDAZOLONEPROPIONASE"/>
    <property type="match status" value="1"/>
</dbReference>
<sequence length="266" mass="30508">MERDPKTGEPTGILNEFSAENLVINVLPQPDFTVKQYKKTLLTWQKTAAEDGVTSVFVPVHYPTESLLKAFEELDNAGKLTVRYDLGLWADENKGTKQIGRLKELRDKYQGKSYKIDTIKIFADGVGENKLVWDQNILEKTVAALDKEGFRVYIHAIGNQGFYPSHNALDAFEYAAKLNGKRDSRHVITHLDWVKEDDVARFKDLGVIPTPQPSWFGKDWYTNVRGEGLKELNHMGSYLKPEYRLLHRVIFLQQILLKEICIPLQD</sequence>
<dbReference type="EMBL" id="JAGTPW010000008">
    <property type="protein sequence ID" value="MBR8644430.1"/>
    <property type="molecule type" value="Genomic_DNA"/>
</dbReference>
<dbReference type="PANTHER" id="PTHR22642:SF2">
    <property type="entry name" value="PROTEIN LONG AFTER FAR-RED 3"/>
    <property type="match status" value="1"/>
</dbReference>
<name>A0A941J6C9_9BACI</name>
<protein>
    <submittedName>
        <fullName evidence="2">Amidohydrolase family protein</fullName>
    </submittedName>
</protein>
<gene>
    <name evidence="2" type="ORF">KEH51_06740</name>
</gene>